<evidence type="ECO:0000259" key="4">
    <source>
        <dbReference type="Pfam" id="PF17678"/>
    </source>
</evidence>
<sequence>MAVHNKMAGRYSWFLLLTQLLVDGTVPVLGQNTSTDFLQYVDPLIGTTNGGHVFPGATLPFGMAKAVADVGSDERQGGYASDDGEITGFSHMHDSGTGGGQGKGNFPIFPQTGCPEDDIYQCEFPKALRASKRVNDTVQASPGYFALSLNTSIHTEMTVTNHTALYRITFPGPSSNTSAAALPYSPLILVDLTDLSGSRSNGSINVDPGTGRIVGNGTFGPSFGDGSYDLHFCADFQGASIRDTGIFQNNRPGREPKSLRTYGTGSTSPIPGGAWVQFHPPDEADQIRVRVGLSYLSVDRACQNAEAEIPGDFDFDGTKAAAEAAWRTKLGVVSVDPTGVNSTFLTTFWSGLYRTFISPQDVTGENPLWDSSEPYYDSFYCIWDSYRSIHPLITLLDPLSQTLMIRSLIDIYRFEGYLPDCRMDLCKGFTQGGSNADVVLADTFVKGLTEGIDWETGYEAVVKDAEVEPPIWSVEGRGGLASWKSLNYIPADDFDPYGIGPFTRSVSRTVEYAYNDFVIALMAKGLNKTADVEKYIESSGYWANLYKADQISFLNISQDQSPLVESGYTGFLMPKYLNGTFGFQDPSLCSLLYNFTSCYLNAKGHETYEGSSWLYTFYVPQDMATLVTTLGGPETFVSRLQYFLDTPGLNYIGDEQSFLPTYQFHYGGRPGLSSYYRHFYIPSQFNDSVNGIPGNDDSGAMGSFIGLTMMGLWPVSGQDVYLITPPFFREVNVTNPLTGNTATIRNVNFDGDSYQNIYVQSATLDGQPYTKNWITHSFYRDGGVLELTLGANESSWGVRDEDLPPSISTGYFT</sequence>
<dbReference type="InterPro" id="IPR041371">
    <property type="entry name" value="GH92_N"/>
</dbReference>
<evidence type="ECO:0000259" key="3">
    <source>
        <dbReference type="Pfam" id="PF07971"/>
    </source>
</evidence>
<name>A0ABR4DWN0_9PEZI</name>
<dbReference type="InterPro" id="IPR012939">
    <property type="entry name" value="Glyco_hydro_92"/>
</dbReference>
<evidence type="ECO:0000313" key="5">
    <source>
        <dbReference type="EMBL" id="KAL2274795.1"/>
    </source>
</evidence>
<dbReference type="Gene3D" id="3.30.2080.10">
    <property type="entry name" value="GH92 mannosidase domain"/>
    <property type="match status" value="1"/>
</dbReference>
<feature type="chain" id="PRO_5045045227" description="Glycoside hydrolase family 92 protein" evidence="2">
    <location>
        <begin position="31"/>
        <end position="813"/>
    </location>
</feature>
<dbReference type="InterPro" id="IPR014718">
    <property type="entry name" value="GH-type_carb-bd"/>
</dbReference>
<accession>A0ABR4DWN0</accession>
<evidence type="ECO:0000313" key="6">
    <source>
        <dbReference type="Proteomes" id="UP001600888"/>
    </source>
</evidence>
<dbReference type="Proteomes" id="UP001600888">
    <property type="component" value="Unassembled WGS sequence"/>
</dbReference>
<feature type="region of interest" description="Disordered" evidence="1">
    <location>
        <begin position="244"/>
        <end position="265"/>
    </location>
</feature>
<gene>
    <name evidence="5" type="ORF">FJTKL_02772</name>
</gene>
<organism evidence="5 6">
    <name type="scientific">Diaporthe vaccinii</name>
    <dbReference type="NCBI Taxonomy" id="105482"/>
    <lineage>
        <taxon>Eukaryota</taxon>
        <taxon>Fungi</taxon>
        <taxon>Dikarya</taxon>
        <taxon>Ascomycota</taxon>
        <taxon>Pezizomycotina</taxon>
        <taxon>Sordariomycetes</taxon>
        <taxon>Sordariomycetidae</taxon>
        <taxon>Diaporthales</taxon>
        <taxon>Diaporthaceae</taxon>
        <taxon>Diaporthe</taxon>
        <taxon>Diaporthe eres species complex</taxon>
    </lineage>
</organism>
<dbReference type="InterPro" id="IPR050883">
    <property type="entry name" value="PNGase"/>
</dbReference>
<reference evidence="5 6" key="1">
    <citation type="submission" date="2024-03" db="EMBL/GenBank/DDBJ databases">
        <title>A high-quality draft genome sequence of Diaporthe vaccinii, a causative agent of upright dieback and viscid rot disease in cranberry plants.</title>
        <authorList>
            <person name="Sarrasin M."/>
            <person name="Lang B.F."/>
            <person name="Burger G."/>
        </authorList>
    </citation>
    <scope>NUCLEOTIDE SEQUENCE [LARGE SCALE GENOMIC DNA]</scope>
    <source>
        <strain evidence="5 6">IS7</strain>
    </source>
</reference>
<dbReference type="Pfam" id="PF17678">
    <property type="entry name" value="Glyco_hydro_92N"/>
    <property type="match status" value="1"/>
</dbReference>
<evidence type="ECO:0008006" key="7">
    <source>
        <dbReference type="Google" id="ProtNLM"/>
    </source>
</evidence>
<feature type="domain" description="Glycosyl hydrolase family 92 N-terminal" evidence="4">
    <location>
        <begin position="40"/>
        <end position="294"/>
    </location>
</feature>
<feature type="domain" description="Glycosyl hydrolase family 92" evidence="3">
    <location>
        <begin position="301"/>
        <end position="790"/>
    </location>
</feature>
<evidence type="ECO:0000256" key="1">
    <source>
        <dbReference type="SAM" id="MobiDB-lite"/>
    </source>
</evidence>
<dbReference type="SUPFAM" id="SSF48208">
    <property type="entry name" value="Six-hairpin glycosidases"/>
    <property type="match status" value="1"/>
</dbReference>
<dbReference type="EMBL" id="JBAWTH010000149">
    <property type="protein sequence ID" value="KAL2274795.1"/>
    <property type="molecule type" value="Genomic_DNA"/>
</dbReference>
<keyword evidence="2" id="KW-0732">Signal</keyword>
<evidence type="ECO:0000256" key="2">
    <source>
        <dbReference type="SAM" id="SignalP"/>
    </source>
</evidence>
<dbReference type="Gene3D" id="1.20.1050.60">
    <property type="entry name" value="alpha-1,2-mannosidase"/>
    <property type="match status" value="1"/>
</dbReference>
<dbReference type="PANTHER" id="PTHR12143:SF42">
    <property type="entry name" value="PUTATIVE SUBFAMILY (AFU_ORTHOLOGUE AFUA_6G13760)-RELATED"/>
    <property type="match status" value="1"/>
</dbReference>
<dbReference type="Gene3D" id="2.70.98.10">
    <property type="match status" value="1"/>
</dbReference>
<dbReference type="Gene3D" id="1.20.1610.10">
    <property type="entry name" value="alpha-1,2-mannosidases domains"/>
    <property type="match status" value="1"/>
</dbReference>
<dbReference type="Pfam" id="PF07971">
    <property type="entry name" value="Glyco_hydro_92"/>
    <property type="match status" value="1"/>
</dbReference>
<dbReference type="PANTHER" id="PTHR12143">
    <property type="entry name" value="PEPTIDE N-GLYCANASE PNGASE -RELATED"/>
    <property type="match status" value="1"/>
</dbReference>
<keyword evidence="6" id="KW-1185">Reference proteome</keyword>
<dbReference type="InterPro" id="IPR008928">
    <property type="entry name" value="6-hairpin_glycosidase_sf"/>
</dbReference>
<protein>
    <recommendedName>
        <fullName evidence="7">Glycoside hydrolase family 92 protein</fullName>
    </recommendedName>
</protein>
<proteinExistence type="predicted"/>
<feature type="signal peptide" evidence="2">
    <location>
        <begin position="1"/>
        <end position="30"/>
    </location>
</feature>
<comment type="caution">
    <text evidence="5">The sequence shown here is derived from an EMBL/GenBank/DDBJ whole genome shotgun (WGS) entry which is preliminary data.</text>
</comment>